<organism evidence="4 5">
    <name type="scientific">Adineta steineri</name>
    <dbReference type="NCBI Taxonomy" id="433720"/>
    <lineage>
        <taxon>Eukaryota</taxon>
        <taxon>Metazoa</taxon>
        <taxon>Spiralia</taxon>
        <taxon>Gnathifera</taxon>
        <taxon>Rotifera</taxon>
        <taxon>Eurotatoria</taxon>
        <taxon>Bdelloidea</taxon>
        <taxon>Adinetida</taxon>
        <taxon>Adinetidae</taxon>
        <taxon>Adineta</taxon>
    </lineage>
</organism>
<feature type="compositionally biased region" description="Polar residues" evidence="2">
    <location>
        <begin position="345"/>
        <end position="354"/>
    </location>
</feature>
<feature type="compositionally biased region" description="Polar residues" evidence="2">
    <location>
        <begin position="406"/>
        <end position="427"/>
    </location>
</feature>
<reference evidence="4" key="1">
    <citation type="submission" date="2021-02" db="EMBL/GenBank/DDBJ databases">
        <authorList>
            <person name="Nowell W R."/>
        </authorList>
    </citation>
    <scope>NUCLEOTIDE SEQUENCE</scope>
</reference>
<sequence length="677" mass="73638">MSLVRQSYRTKPPFGELNDPPLPSDCEVLCEEEFVQRPRMKSLKRQKKHEEESFNQIDVKRPLKAASSKELAYADRVERLIIEASLKKQRERRRRSSALSHSNSHHLDKLLEGENSDWFFEKILEKFQSVRSKQTNELERSRSNNSNNGSIYGVERIVERRYYVKKQSSLPKRDQLTSTGDLTQLTGKNKRLLSGESSITAATSCSRCSSSTPTFVETLRDQSDTLRHDISELRCEIEQLQSSQQEFIEQLQSQLKLKTDSQPASQKFGNNATIGNRPVIAISGQRSRSISTESQASSASAKTTSSAATTTNRTVTPVPKVIALPAKTLSTTASPIISEFVANKNPLNLPTPQATPKFGYKPPPLIPQAPPFNPTSTTKPPSIPQAPPFNPTFTSKPPSIPSSTPVNPSLGSKPPSIQSSTPVNPSLGSKPPSVAATPAVNQPLGSKPPSVSSTPSVNPYAGAKLSSMPSLSPVNESISSARGFVKPLPTGFVSSRNSSAAPTPPRAPSPPRMPIYENELAHRRTLSPRSQIVASSGSVRGSSASSTKSHSPTPTQSDFDDIPKVVTSPLHDSDLNDLVQYSSHLSLSGFPPSTTPVITNPNSSSTFWDSVDHYIESSRPTSLLIGLPFTPGSYYENSTGLNQDTTKQLDKYNLEIKPQGAFTPSAPFIMPPSDISP</sequence>
<dbReference type="AlphaFoldDB" id="A0A814LH45"/>
<keyword evidence="1" id="KW-0175">Coiled coil</keyword>
<dbReference type="EMBL" id="CAJNOM010000108">
    <property type="protein sequence ID" value="CAF1064179.1"/>
    <property type="molecule type" value="Genomic_DNA"/>
</dbReference>
<dbReference type="Proteomes" id="UP000663832">
    <property type="component" value="Unassembled WGS sequence"/>
</dbReference>
<feature type="compositionally biased region" description="Low complexity" evidence="2">
    <location>
        <begin position="533"/>
        <end position="557"/>
    </location>
</feature>
<feature type="region of interest" description="Disordered" evidence="2">
    <location>
        <begin position="1"/>
        <end position="22"/>
    </location>
</feature>
<evidence type="ECO:0000313" key="3">
    <source>
        <dbReference type="EMBL" id="CAF1028484.1"/>
    </source>
</evidence>
<feature type="compositionally biased region" description="Low complexity" evidence="2">
    <location>
        <begin position="286"/>
        <end position="312"/>
    </location>
</feature>
<protein>
    <submittedName>
        <fullName evidence="4">Uncharacterized protein</fullName>
    </submittedName>
</protein>
<evidence type="ECO:0000256" key="1">
    <source>
        <dbReference type="SAM" id="Coils"/>
    </source>
</evidence>
<feature type="region of interest" description="Disordered" evidence="2">
    <location>
        <begin position="284"/>
        <end position="312"/>
    </location>
</feature>
<feature type="compositionally biased region" description="Pro residues" evidence="2">
    <location>
        <begin position="361"/>
        <end position="373"/>
    </location>
</feature>
<evidence type="ECO:0000313" key="5">
    <source>
        <dbReference type="Proteomes" id="UP000663832"/>
    </source>
</evidence>
<dbReference type="OrthoDB" id="10047595at2759"/>
<proteinExistence type="predicted"/>
<feature type="compositionally biased region" description="Low complexity" evidence="2">
    <location>
        <begin position="447"/>
        <end position="459"/>
    </location>
</feature>
<feature type="compositionally biased region" description="Low complexity" evidence="2">
    <location>
        <begin position="391"/>
        <end position="405"/>
    </location>
</feature>
<accession>A0A814LH45</accession>
<keyword evidence="5" id="KW-1185">Reference proteome</keyword>
<dbReference type="EMBL" id="CAJNOI010000084">
    <property type="protein sequence ID" value="CAF1028484.1"/>
    <property type="molecule type" value="Genomic_DNA"/>
</dbReference>
<feature type="compositionally biased region" description="Polar residues" evidence="2">
    <location>
        <begin position="467"/>
        <end position="480"/>
    </location>
</feature>
<name>A0A814LH45_9BILA</name>
<feature type="compositionally biased region" description="Pro residues" evidence="2">
    <location>
        <begin position="502"/>
        <end position="513"/>
    </location>
</feature>
<feature type="coiled-coil region" evidence="1">
    <location>
        <begin position="216"/>
        <end position="250"/>
    </location>
</feature>
<dbReference type="Proteomes" id="UP000663877">
    <property type="component" value="Unassembled WGS sequence"/>
</dbReference>
<feature type="compositionally biased region" description="Pro residues" evidence="2">
    <location>
        <begin position="381"/>
        <end position="390"/>
    </location>
</feature>
<evidence type="ECO:0000313" key="4">
    <source>
        <dbReference type="EMBL" id="CAF1064179.1"/>
    </source>
</evidence>
<evidence type="ECO:0000256" key="2">
    <source>
        <dbReference type="SAM" id="MobiDB-lite"/>
    </source>
</evidence>
<comment type="caution">
    <text evidence="4">The sequence shown here is derived from an EMBL/GenBank/DDBJ whole genome shotgun (WGS) entry which is preliminary data.</text>
</comment>
<gene>
    <name evidence="3" type="ORF">BJG266_LOCUS17396</name>
    <name evidence="4" type="ORF">QVE165_LOCUS18321</name>
</gene>
<feature type="region of interest" description="Disordered" evidence="2">
    <location>
        <begin position="345"/>
        <end position="566"/>
    </location>
</feature>